<protein>
    <submittedName>
        <fullName evidence="2">AMP-activated protein kinase-like protein</fullName>
    </submittedName>
</protein>
<dbReference type="InterPro" id="IPR013783">
    <property type="entry name" value="Ig-like_fold"/>
</dbReference>
<dbReference type="EMBL" id="SMFQ01000004">
    <property type="protein sequence ID" value="TCJ84921.1"/>
    <property type="molecule type" value="Genomic_DNA"/>
</dbReference>
<evidence type="ECO:0000313" key="3">
    <source>
        <dbReference type="Proteomes" id="UP000294887"/>
    </source>
</evidence>
<comment type="caution">
    <text evidence="2">The sequence shown here is derived from an EMBL/GenBank/DDBJ whole genome shotgun (WGS) entry which is preliminary data.</text>
</comment>
<keyword evidence="2" id="KW-0808">Transferase</keyword>
<dbReference type="Proteomes" id="UP000294887">
    <property type="component" value="Unassembled WGS sequence"/>
</dbReference>
<dbReference type="AlphaFoldDB" id="A0A4R1F3E0"/>
<dbReference type="OrthoDB" id="5451596at2"/>
<gene>
    <name evidence="2" type="ORF">EV695_2884</name>
</gene>
<proteinExistence type="predicted"/>
<feature type="domain" description="Glycoside hydrolase family 13 N-terminal" evidence="1">
    <location>
        <begin position="25"/>
        <end position="88"/>
    </location>
</feature>
<evidence type="ECO:0000313" key="2">
    <source>
        <dbReference type="EMBL" id="TCJ84921.1"/>
    </source>
</evidence>
<name>A0A4R1F3E0_9GAMM</name>
<dbReference type="CDD" id="cd07184">
    <property type="entry name" value="E_set_Isoamylase_like_N"/>
    <property type="match status" value="1"/>
</dbReference>
<sequence length="103" mass="11914">MSIKKQFLKSRPVCKVTFRVGKDAANSAEKMYIVGEFNQWDNKATPMKRLKSGDFTQTVELDLAKPEYQFRYLNDQGVWENDWEADKYIPNGIDGENSVVQLC</sequence>
<dbReference type="InterPro" id="IPR004193">
    <property type="entry name" value="Glyco_hydro_13_N"/>
</dbReference>
<evidence type="ECO:0000259" key="1">
    <source>
        <dbReference type="Pfam" id="PF02922"/>
    </source>
</evidence>
<dbReference type="InterPro" id="IPR014756">
    <property type="entry name" value="Ig_E-set"/>
</dbReference>
<dbReference type="Gene3D" id="2.60.40.10">
    <property type="entry name" value="Immunoglobulins"/>
    <property type="match status" value="1"/>
</dbReference>
<dbReference type="GO" id="GO:0005975">
    <property type="term" value="P:carbohydrate metabolic process"/>
    <property type="evidence" value="ECO:0007669"/>
    <property type="project" value="InterPro"/>
</dbReference>
<dbReference type="GO" id="GO:0016301">
    <property type="term" value="F:kinase activity"/>
    <property type="evidence" value="ECO:0007669"/>
    <property type="project" value="UniProtKB-KW"/>
</dbReference>
<organism evidence="2 3">
    <name type="scientific">Cocleimonas flava</name>
    <dbReference type="NCBI Taxonomy" id="634765"/>
    <lineage>
        <taxon>Bacteria</taxon>
        <taxon>Pseudomonadati</taxon>
        <taxon>Pseudomonadota</taxon>
        <taxon>Gammaproteobacteria</taxon>
        <taxon>Thiotrichales</taxon>
        <taxon>Thiotrichaceae</taxon>
        <taxon>Cocleimonas</taxon>
    </lineage>
</organism>
<dbReference type="RefSeq" id="WP_131906646.1">
    <property type="nucleotide sequence ID" value="NZ_BAAAFU010000006.1"/>
</dbReference>
<keyword evidence="3" id="KW-1185">Reference proteome</keyword>
<accession>A0A4R1F3E0</accession>
<dbReference type="SUPFAM" id="SSF81296">
    <property type="entry name" value="E set domains"/>
    <property type="match status" value="1"/>
</dbReference>
<reference evidence="2 3" key="1">
    <citation type="submission" date="2019-03" db="EMBL/GenBank/DDBJ databases">
        <title>Genomic Encyclopedia of Type Strains, Phase IV (KMG-IV): sequencing the most valuable type-strain genomes for metagenomic binning, comparative biology and taxonomic classification.</title>
        <authorList>
            <person name="Goeker M."/>
        </authorList>
    </citation>
    <scope>NUCLEOTIDE SEQUENCE [LARGE SCALE GENOMIC DNA]</scope>
    <source>
        <strain evidence="2 3">DSM 24830</strain>
    </source>
</reference>
<dbReference type="GO" id="GO:0004553">
    <property type="term" value="F:hydrolase activity, hydrolyzing O-glycosyl compounds"/>
    <property type="evidence" value="ECO:0007669"/>
    <property type="project" value="InterPro"/>
</dbReference>
<keyword evidence="2" id="KW-0418">Kinase</keyword>
<dbReference type="Pfam" id="PF02922">
    <property type="entry name" value="CBM_48"/>
    <property type="match status" value="1"/>
</dbReference>